<dbReference type="AlphaFoldDB" id="A0A0F7RVI0"/>
<dbReference type="EMBL" id="LK056662">
    <property type="protein sequence ID" value="CDU23045.1"/>
    <property type="molecule type" value="Genomic_DNA"/>
</dbReference>
<keyword evidence="4" id="KW-0788">Thiol protease</keyword>
<reference evidence="5" key="2">
    <citation type="submission" date="2014-06" db="EMBL/GenBank/DDBJ databases">
        <authorList>
            <person name="Berkman J.Paul."/>
        </authorList>
    </citation>
    <scope>NUCLEOTIDE SEQUENCE [LARGE SCALE GENOMIC DNA]</scope>
</reference>
<dbReference type="InterPro" id="IPR016125">
    <property type="entry name" value="Peptidase_C15-like"/>
</dbReference>
<keyword evidence="2" id="KW-0645">Protease</keyword>
<evidence type="ECO:0000313" key="5">
    <source>
        <dbReference type="EMBL" id="CDS00435.1"/>
    </source>
</evidence>
<evidence type="ECO:0000313" key="7">
    <source>
        <dbReference type="Proteomes" id="UP000242770"/>
    </source>
</evidence>
<dbReference type="GO" id="GO:0006508">
    <property type="term" value="P:proteolysis"/>
    <property type="evidence" value="ECO:0007669"/>
    <property type="project" value="UniProtKB-KW"/>
</dbReference>
<keyword evidence="3" id="KW-0378">Hydrolase</keyword>
<reference evidence="7" key="3">
    <citation type="submission" date="2014-06" db="EMBL/GenBank/DDBJ databases">
        <authorList>
            <person name="Berkman P.J."/>
        </authorList>
    </citation>
    <scope>NUCLEOTIDE SEQUENCE [LARGE SCALE GENOMIC DNA]</scope>
</reference>
<dbReference type="GO" id="GO:0008234">
    <property type="term" value="F:cysteine-type peptidase activity"/>
    <property type="evidence" value="ECO:0007669"/>
    <property type="project" value="UniProtKB-KW"/>
</dbReference>
<protein>
    <recommendedName>
        <fullName evidence="8">Peptidase C15, pyroglutamyl peptidase I-like protein</fullName>
    </recommendedName>
</protein>
<reference evidence="6" key="1">
    <citation type="submission" date="2014-06" db="EMBL/GenBank/DDBJ databases">
        <authorList>
            <person name="Ju J."/>
            <person name="Zhang J."/>
        </authorList>
    </citation>
    <scope>NUCLEOTIDE SEQUENCE</scope>
    <source>
        <strain evidence="6">SscI8</strain>
    </source>
</reference>
<organism evidence="5 7">
    <name type="scientific">Sporisorium scitamineum</name>
    <dbReference type="NCBI Taxonomy" id="49012"/>
    <lineage>
        <taxon>Eukaryota</taxon>
        <taxon>Fungi</taxon>
        <taxon>Dikarya</taxon>
        <taxon>Basidiomycota</taxon>
        <taxon>Ustilaginomycotina</taxon>
        <taxon>Ustilaginomycetes</taxon>
        <taxon>Ustilaginales</taxon>
        <taxon>Ustilaginaceae</taxon>
        <taxon>Sporisorium</taxon>
    </lineage>
</organism>
<comment type="similarity">
    <text evidence="1">Belongs to the peptidase C15 family.</text>
</comment>
<dbReference type="PANTHER" id="PTHR23402">
    <property type="entry name" value="PROTEASE FAMILY C15 PYROGLUTAMYL-PEPTIDASE I-RELATED"/>
    <property type="match status" value="1"/>
</dbReference>
<dbReference type="PANTHER" id="PTHR23402:SF1">
    <property type="entry name" value="PYROGLUTAMYL-PEPTIDASE I"/>
    <property type="match status" value="1"/>
</dbReference>
<evidence type="ECO:0000313" key="6">
    <source>
        <dbReference type="EMBL" id="CDU23045.1"/>
    </source>
</evidence>
<dbReference type="SUPFAM" id="SSF53182">
    <property type="entry name" value="Pyrrolidone carboxyl peptidase (pyroglutamate aminopeptidase)"/>
    <property type="match status" value="1"/>
</dbReference>
<proteinExistence type="inferred from homology"/>
<dbReference type="OrthoDB" id="407146at2759"/>
<gene>
    <name evidence="5" type="primary">SSCI43090.1</name>
    <name evidence="6" type="ORF">SPSC_01675</name>
</gene>
<evidence type="ECO:0000256" key="4">
    <source>
        <dbReference type="ARBA" id="ARBA00022807"/>
    </source>
</evidence>
<dbReference type="InterPro" id="IPR036440">
    <property type="entry name" value="Peptidase_C15-like_sf"/>
</dbReference>
<dbReference type="Proteomes" id="UP000242770">
    <property type="component" value="Unassembled WGS sequence"/>
</dbReference>
<evidence type="ECO:0000256" key="1">
    <source>
        <dbReference type="ARBA" id="ARBA00006641"/>
    </source>
</evidence>
<name>A0A0F7RVI0_9BASI</name>
<evidence type="ECO:0000256" key="3">
    <source>
        <dbReference type="ARBA" id="ARBA00022801"/>
    </source>
</evidence>
<sequence>MAPTHRVAPRELDILITGFGPFMSVGNNPSWLAVKPLHDTVLDLSTAPTLSTTRDDKVANGDDDGGSGFKGRIQAMQIPVHYGSVLDVVPRIHGCEPGAPEARFWYDSRLDRDFGGKPRGVYPEAYPVEPPVSKSWDVVIHVGVGRQGSLRCETQAHKLGYGKPDANGEYAPLTDSTANVLPKHLDKDGAIRGFSTAYETFTELESTRIPVSELVSWLKERGMEGDEVDQSFDPGRYLCDFICYCSLCEAKRSGKGTLVLFVHVPPAGERLEVERCTEAIRAIAWFMANKRRASTA</sequence>
<evidence type="ECO:0000256" key="2">
    <source>
        <dbReference type="ARBA" id="ARBA00022670"/>
    </source>
</evidence>
<evidence type="ECO:0008006" key="8">
    <source>
        <dbReference type="Google" id="ProtNLM"/>
    </source>
</evidence>
<accession>A0A0F7RVI0</accession>
<dbReference type="EMBL" id="CCFA01002575">
    <property type="protein sequence ID" value="CDS00435.1"/>
    <property type="molecule type" value="Genomic_DNA"/>
</dbReference>
<dbReference type="Gene3D" id="3.40.630.20">
    <property type="entry name" value="Peptidase C15, pyroglutamyl peptidase I-like"/>
    <property type="match status" value="1"/>
</dbReference>
<keyword evidence="7" id="KW-1185">Reference proteome</keyword>